<dbReference type="NCBIfam" id="NF009538">
    <property type="entry name" value="PRK12904.1"/>
    <property type="match status" value="1"/>
</dbReference>
<evidence type="ECO:0000259" key="13">
    <source>
        <dbReference type="PROSITE" id="PS51196"/>
    </source>
</evidence>
<evidence type="ECO:0000256" key="3">
    <source>
        <dbReference type="ARBA" id="ARBA00022448"/>
    </source>
</evidence>
<dbReference type="GO" id="GO:0006605">
    <property type="term" value="P:protein targeting"/>
    <property type="evidence" value="ECO:0007669"/>
    <property type="project" value="UniProtKB-UniRule"/>
</dbReference>
<keyword evidence="3 10" id="KW-0813">Transport</keyword>
<dbReference type="PROSITE" id="PS51192">
    <property type="entry name" value="HELICASE_ATP_BIND_1"/>
    <property type="match status" value="1"/>
</dbReference>
<dbReference type="InterPro" id="IPR036670">
    <property type="entry name" value="SecA_X-link_sf"/>
</dbReference>
<dbReference type="HAMAP" id="MF_01382">
    <property type="entry name" value="SecA"/>
    <property type="match status" value="1"/>
</dbReference>
<protein>
    <recommendedName>
        <fullName evidence="10 11">Protein translocase subunit SecA</fullName>
        <ecNumber evidence="10">7.4.2.8</ecNumber>
    </recommendedName>
</protein>
<organism evidence="14">
    <name type="scientific">Neotessella volvocina</name>
    <dbReference type="NCBI Taxonomy" id="52559"/>
    <lineage>
        <taxon>Eukaryota</taxon>
        <taxon>Sar</taxon>
        <taxon>Stramenopiles</taxon>
        <taxon>Ochrophyta</taxon>
        <taxon>Synurophyceae</taxon>
        <taxon>Synurales</taxon>
        <taxon>Neotessellaceae</taxon>
        <taxon>Neotessella</taxon>
    </lineage>
</organism>
<dbReference type="Gene3D" id="3.90.1440.10">
    <property type="entry name" value="SecA, preprotein cross-linking domain"/>
    <property type="match status" value="1"/>
</dbReference>
<dbReference type="SUPFAM" id="SSF81767">
    <property type="entry name" value="Pre-protein crosslinking domain of SecA"/>
    <property type="match status" value="1"/>
</dbReference>
<accession>A0A3G2R0Y5</accession>
<dbReference type="GO" id="GO:0005886">
    <property type="term" value="C:plasma membrane"/>
    <property type="evidence" value="ECO:0007669"/>
    <property type="project" value="UniProtKB-SubCell"/>
</dbReference>
<keyword evidence="10" id="KW-1003">Cell membrane</keyword>
<comment type="subunit">
    <text evidence="10">Monomer and homodimer. Part of the essential Sec protein translocation apparatus which comprises SecA, SecYEG and auxiliary proteins SecDF. Other proteins may also be involved.</text>
</comment>
<dbReference type="InterPro" id="IPR011115">
    <property type="entry name" value="SecA_DEAD"/>
</dbReference>
<evidence type="ECO:0000256" key="2">
    <source>
        <dbReference type="ARBA" id="ARBA00007650"/>
    </source>
</evidence>
<feature type="binding site" evidence="10">
    <location>
        <position position="475"/>
    </location>
    <ligand>
        <name>ATP</name>
        <dbReference type="ChEBI" id="CHEBI:30616"/>
    </ligand>
</feature>
<proteinExistence type="inferred from homology"/>
<keyword evidence="14" id="KW-0934">Plastid</keyword>
<comment type="subcellular location">
    <subcellularLocation>
        <location evidence="10">Cell membrane</location>
        <topology evidence="10">Peripheral membrane protein</topology>
        <orientation evidence="10">Cytoplasmic side</orientation>
    </subcellularLocation>
    <subcellularLocation>
        <location evidence="10">Cytoplasm</location>
    </subcellularLocation>
    <subcellularLocation>
        <location evidence="1">Membrane</location>
        <topology evidence="1">Peripheral membrane protein</topology>
    </subcellularLocation>
    <text evidence="10">Distribution is 50-50.</text>
</comment>
<dbReference type="Pfam" id="PF01043">
    <property type="entry name" value="SecA_PP_bind"/>
    <property type="match status" value="1"/>
</dbReference>
<feature type="domain" description="Helicase ATP-binding" evidence="12">
    <location>
        <begin position="68"/>
        <end position="226"/>
    </location>
</feature>
<keyword evidence="5 10" id="KW-0067">ATP-binding</keyword>
<keyword evidence="8 10" id="KW-0811">Translocation</keyword>
<dbReference type="EMBL" id="MH795132">
    <property type="protein sequence ID" value="AYO28750.1"/>
    <property type="molecule type" value="Genomic_DNA"/>
</dbReference>
<dbReference type="Pfam" id="PF21090">
    <property type="entry name" value="P-loop_SecA"/>
    <property type="match status" value="1"/>
</dbReference>
<feature type="binding site" evidence="10">
    <location>
        <begin position="84"/>
        <end position="88"/>
    </location>
    <ligand>
        <name>ATP</name>
        <dbReference type="ChEBI" id="CHEBI:30616"/>
    </ligand>
</feature>
<dbReference type="Gene3D" id="1.10.3060.10">
    <property type="entry name" value="Helical scaffold and wing domains of SecA"/>
    <property type="match status" value="1"/>
</dbReference>
<dbReference type="InterPro" id="IPR014001">
    <property type="entry name" value="Helicase_ATP-bd"/>
</dbReference>
<dbReference type="InterPro" id="IPR020937">
    <property type="entry name" value="SecA_CS"/>
</dbReference>
<dbReference type="PANTHER" id="PTHR30612">
    <property type="entry name" value="SECA INNER MEMBRANE COMPONENT OF SEC PROTEIN SECRETION SYSTEM"/>
    <property type="match status" value="1"/>
</dbReference>
<dbReference type="EMBL" id="MH795132">
    <property type="protein sequence ID" value="AYO28761.1"/>
    <property type="molecule type" value="Genomic_DNA"/>
</dbReference>
<dbReference type="NCBIfam" id="TIGR00963">
    <property type="entry name" value="secA"/>
    <property type="match status" value="1"/>
</dbReference>
<feature type="binding site" evidence="10">
    <location>
        <position position="66"/>
    </location>
    <ligand>
        <name>ATP</name>
        <dbReference type="ChEBI" id="CHEBI:30616"/>
    </ligand>
</feature>
<dbReference type="GO" id="GO:0065002">
    <property type="term" value="P:intracellular protein transmembrane transport"/>
    <property type="evidence" value="ECO:0007669"/>
    <property type="project" value="UniProtKB-UniRule"/>
</dbReference>
<evidence type="ECO:0000256" key="10">
    <source>
        <dbReference type="HAMAP-Rule" id="MF_01382"/>
    </source>
</evidence>
<dbReference type="GO" id="GO:0005524">
    <property type="term" value="F:ATP binding"/>
    <property type="evidence" value="ECO:0007669"/>
    <property type="project" value="UniProtKB-UniRule"/>
</dbReference>
<evidence type="ECO:0000256" key="9">
    <source>
        <dbReference type="ARBA" id="ARBA00023136"/>
    </source>
</evidence>
<dbReference type="EC" id="7.4.2.8" evidence="10"/>
<dbReference type="SMART" id="SM00957">
    <property type="entry name" value="SecA_DEAD"/>
    <property type="match status" value="1"/>
</dbReference>
<dbReference type="SMART" id="SM00958">
    <property type="entry name" value="SecA_PP_bind"/>
    <property type="match status" value="1"/>
</dbReference>
<dbReference type="CDD" id="cd17928">
    <property type="entry name" value="DEXDc_SecA"/>
    <property type="match status" value="1"/>
</dbReference>
<dbReference type="InterPro" id="IPR014018">
    <property type="entry name" value="SecA_motor_DEAD"/>
</dbReference>
<sequence>MKKILSEIKIEFNKISQISEEELMFKIEKVKNRRKKESLEKILPEWFALVQEMSLRKIGLKHFDTQLLAGISLHEGKIIEMKTGEGKTLASTLPVSLNALEKKGVHVVTVNEYLAERDQKWMGKIYEGLGLTVGLVKSTNNINEKQQSYLSDITYLTNSEVVFDHLRDSSAYSKKELVQRPFNYCVIDEIDSILIDEARTPLILSTSKGSLNHTKLRLAKKIANQLNKDIDFQLDEKRKEINLTEIGYEKTKKKVGKKSLYDLEEPWMLEILNALKAQYIFKRNKDYIILKNKVLIVDEFTGRIMEDRRWSLGIHEAIETKENVEIGDETKTKNSITYQNFFTLYPKLAGMTGTAKTTEKEFNDIYNLEVIEIPTAKPMIRKDLPDLVYQSELAKWKAVLKKAKECFQIGQPILIGTTTVEKSEFLSELFQIAKIPHQVLNAKPENVRRESEIVAQAGEGFRVTIATNMAGRGTDIILGGNPIFKVKQKLTEILVKENEGLTVLEHSDKMIKIFLQKIKEEYEQNSKKLELDIENLPYSLETSSPNLKNLYDYVFAKISKEWEKENRKVKELGGLVVIGTERHETRRIDNQLRGRAGRQGDPGISQFFVSLEDDLIKVFGGDNIRGWVEYLLQDKDLPLESDMLTRSLENAQKKVESYNYDLRKNVFQYDDILNRQRKVIFKARQEILSNDMDANLFLRYMEMFVDKEKKPILNLNIKTLFQKNISLEKTLDCYATYSNCSCSYADLWISNDLRLAQSNFYENGLLKITRSNLILSIIDFYWTEHIERMNYIRETINWRSYGQQNPLAEYTEEASKSFKLMFKQIRSCMIYYFLNNEIN</sequence>
<dbReference type="InterPro" id="IPR036266">
    <property type="entry name" value="SecA_Wing/Scaffold_sf"/>
</dbReference>
<dbReference type="Gene3D" id="3.40.50.300">
    <property type="entry name" value="P-loop containing nucleotide triphosphate hydrolases"/>
    <property type="match status" value="2"/>
</dbReference>
<dbReference type="Pfam" id="PF07516">
    <property type="entry name" value="SecA_SW"/>
    <property type="match status" value="1"/>
</dbReference>
<dbReference type="Pfam" id="PF07517">
    <property type="entry name" value="SecA_DEAD"/>
    <property type="match status" value="1"/>
</dbReference>
<dbReference type="CDD" id="cd18803">
    <property type="entry name" value="SF2_C_secA"/>
    <property type="match status" value="1"/>
</dbReference>
<dbReference type="GO" id="GO:0008564">
    <property type="term" value="F:protein-exporting ATPase activity"/>
    <property type="evidence" value="ECO:0007669"/>
    <property type="project" value="UniProtKB-EC"/>
</dbReference>
<evidence type="ECO:0000256" key="8">
    <source>
        <dbReference type="ARBA" id="ARBA00023010"/>
    </source>
</evidence>
<keyword evidence="7 10" id="KW-1278">Translocase</keyword>
<keyword evidence="6 10" id="KW-0653">Protein transport</keyword>
<dbReference type="GO" id="GO:0017038">
    <property type="term" value="P:protein import"/>
    <property type="evidence" value="ECO:0007669"/>
    <property type="project" value="InterPro"/>
</dbReference>
<name>A0A3G2R0Y5_9STRA</name>
<evidence type="ECO:0000256" key="4">
    <source>
        <dbReference type="ARBA" id="ARBA00022741"/>
    </source>
</evidence>
<reference evidence="14" key="1">
    <citation type="submission" date="2018-08" db="EMBL/GenBank/DDBJ databases">
        <title>Comparative Plastid Genomics of Synurophyceae: Evolutionary Evidence of Lateral Gene Transfer and Inverted Repeat Dynamics.</title>
        <authorList>
            <person name="Kim J.I."/>
            <person name="Shin H."/>
            <person name="Skaloud P."/>
            <person name="Jung J."/>
            <person name="Yoon H.S."/>
            <person name="Archibald J.M."/>
            <person name="Shin W."/>
        </authorList>
    </citation>
    <scope>NUCLEOTIDE SEQUENCE</scope>
    <source>
        <strain evidence="14">CCMP1781</strain>
    </source>
</reference>
<evidence type="ECO:0000256" key="6">
    <source>
        <dbReference type="ARBA" id="ARBA00022927"/>
    </source>
</evidence>
<comment type="similarity">
    <text evidence="2 10 11">Belongs to the SecA family.</text>
</comment>
<dbReference type="PRINTS" id="PR00906">
    <property type="entry name" value="SECA"/>
</dbReference>
<gene>
    <name evidence="10 14" type="primary">secA</name>
</gene>
<dbReference type="FunFam" id="3.90.1440.10:FF:000003">
    <property type="entry name" value="Preprotein translocase SecA subunit"/>
    <property type="match status" value="1"/>
</dbReference>
<dbReference type="InterPro" id="IPR044722">
    <property type="entry name" value="SecA_SF2_C"/>
</dbReference>
<evidence type="ECO:0000256" key="1">
    <source>
        <dbReference type="ARBA" id="ARBA00004170"/>
    </source>
</evidence>
<geneLocation type="plastid" evidence="14"/>
<feature type="domain" description="SecA family profile" evidence="13">
    <location>
        <begin position="1"/>
        <end position="640"/>
    </location>
</feature>
<keyword evidence="4 10" id="KW-0547">Nucleotide-binding</keyword>
<evidence type="ECO:0000256" key="5">
    <source>
        <dbReference type="ARBA" id="ARBA00022840"/>
    </source>
</evidence>
<dbReference type="InterPro" id="IPR000185">
    <property type="entry name" value="SecA"/>
</dbReference>
<comment type="function">
    <text evidence="10">Part of the Sec protein translocase complex. Interacts with the SecYEG preprotein conducting channel. Has a central role in coupling the hydrolysis of ATP to the transfer of proteins into and across the cell membrane, serving as an ATP-driven molecular motor driving the stepwise translocation of polypeptide chains across the membrane.</text>
</comment>
<dbReference type="PROSITE" id="PS51196">
    <property type="entry name" value="SECA_MOTOR_DEAD"/>
    <property type="match status" value="1"/>
</dbReference>
<evidence type="ECO:0000313" key="14">
    <source>
        <dbReference type="EMBL" id="AYO28761.1"/>
    </source>
</evidence>
<dbReference type="GO" id="GO:0005737">
    <property type="term" value="C:cytoplasm"/>
    <property type="evidence" value="ECO:0007669"/>
    <property type="project" value="UniProtKB-SubCell"/>
</dbReference>
<dbReference type="PANTHER" id="PTHR30612:SF0">
    <property type="entry name" value="CHLOROPLAST PROTEIN-TRANSPORTING ATPASE"/>
    <property type="match status" value="1"/>
</dbReference>
<evidence type="ECO:0000259" key="12">
    <source>
        <dbReference type="PROSITE" id="PS51192"/>
    </source>
</evidence>
<dbReference type="InterPro" id="IPR011116">
    <property type="entry name" value="SecA_Wing/Scaffold"/>
</dbReference>
<keyword evidence="10" id="KW-0963">Cytoplasm</keyword>
<dbReference type="AlphaFoldDB" id="A0A3G2R0Y5"/>
<dbReference type="SUPFAM" id="SSF81886">
    <property type="entry name" value="Helical scaffold and wing domains of SecA"/>
    <property type="match status" value="1"/>
</dbReference>
<dbReference type="PROSITE" id="PS01312">
    <property type="entry name" value="SECA"/>
    <property type="match status" value="1"/>
</dbReference>
<dbReference type="SUPFAM" id="SSF52540">
    <property type="entry name" value="P-loop containing nucleoside triphosphate hydrolases"/>
    <property type="match status" value="2"/>
</dbReference>
<evidence type="ECO:0000256" key="7">
    <source>
        <dbReference type="ARBA" id="ARBA00022967"/>
    </source>
</evidence>
<dbReference type="InterPro" id="IPR011130">
    <property type="entry name" value="SecA_preprotein_X-link_dom"/>
</dbReference>
<evidence type="ECO:0000256" key="11">
    <source>
        <dbReference type="RuleBase" id="RU003874"/>
    </source>
</evidence>
<keyword evidence="9 10" id="KW-0472">Membrane</keyword>
<dbReference type="InterPro" id="IPR027417">
    <property type="entry name" value="P-loop_NTPase"/>
</dbReference>
<comment type="catalytic activity">
    <reaction evidence="10">
        <text>ATP + H2O + cellular proteinSide 1 = ADP + phosphate + cellular proteinSide 2.</text>
        <dbReference type="EC" id="7.4.2.8"/>
    </reaction>
</comment>